<name>A0A0H5BKQ9_9EUKA</name>
<keyword evidence="1" id="KW-0542">Nucleomorph</keyword>
<accession>A0A0H5BKQ9</accession>
<evidence type="ECO:0000313" key="1">
    <source>
        <dbReference type="EMBL" id="BAS01865.1"/>
    </source>
</evidence>
<protein>
    <submittedName>
        <fullName evidence="1">Uncharacterized protein</fullName>
    </submittedName>
</protein>
<organism evidence="1">
    <name type="scientific">Amorphochlora amoebiformis</name>
    <dbReference type="NCBI Taxonomy" id="1561963"/>
    <lineage>
        <taxon>Eukaryota</taxon>
        <taxon>Sar</taxon>
        <taxon>Rhizaria</taxon>
        <taxon>Cercozoa</taxon>
        <taxon>Chlorarachniophyceae</taxon>
        <taxon>Amorphochlora</taxon>
    </lineage>
</organism>
<dbReference type="AlphaFoldDB" id="A0A0H5BKQ9"/>
<dbReference type="EMBL" id="AB996603">
    <property type="protein sequence ID" value="BAS01865.1"/>
    <property type="molecule type" value="Genomic_DNA"/>
</dbReference>
<reference evidence="1" key="1">
    <citation type="journal article" date="2015" name="Genome Biol. Evol.">
        <title>Nucleomorph Genome Sequences of Two Chlorarachniophytes, Amorphochlora amoebiformis and Lotharella vacuolata.</title>
        <authorList>
            <person name="Suzuki S."/>
            <person name="Shirato S."/>
            <person name="Hirakawa Y."/>
            <person name="Ishida K."/>
        </authorList>
    </citation>
    <scope>NUCLEOTIDE SEQUENCE</scope>
    <source>
        <strain evidence="1">CCMP2058</strain>
    </source>
</reference>
<proteinExistence type="predicted"/>
<geneLocation type="nucleomorph" evidence="1"/>
<sequence>MHQNNKIKNSTKKKVLSKSFFKKIKNSIKKSKNQGSNTKFIINPKLNKAFNASKKIKRIVIRRIIIRNNYNGLKVCFYY</sequence>